<evidence type="ECO:0000313" key="1">
    <source>
        <dbReference type="EMBL" id="GIX67674.1"/>
    </source>
</evidence>
<evidence type="ECO:0008006" key="3">
    <source>
        <dbReference type="Google" id="ProtNLM"/>
    </source>
</evidence>
<reference evidence="1 2" key="1">
    <citation type="submission" date="2021-06" db="EMBL/GenBank/DDBJ databases">
        <title>Caerostris extrusa draft genome.</title>
        <authorList>
            <person name="Kono N."/>
            <person name="Arakawa K."/>
        </authorList>
    </citation>
    <scope>NUCLEOTIDE SEQUENCE [LARGE SCALE GENOMIC DNA]</scope>
</reference>
<protein>
    <recommendedName>
        <fullName evidence="3">Reverse transcriptase zinc-binding domain-containing protein</fullName>
    </recommendedName>
</protein>
<dbReference type="AlphaFoldDB" id="A0AAV4M5L4"/>
<sequence>MFIRSLIAVANIDVPYATQARLFNKSPSCQCGHPTEDRKHIIYLCPPWNSIRSNHLPLNHSSISMNLILSNHKSKMGLMEIMKIKFQPALQPIEDEDDPSHPTDNCSLIFKASNLQLQDFESRSHWAPSSN</sequence>
<name>A0AAV4M5L4_CAEEX</name>
<accession>A0AAV4M5L4</accession>
<proteinExistence type="predicted"/>
<organism evidence="1 2">
    <name type="scientific">Caerostris extrusa</name>
    <name type="common">Bark spider</name>
    <name type="synonym">Caerostris bankana</name>
    <dbReference type="NCBI Taxonomy" id="172846"/>
    <lineage>
        <taxon>Eukaryota</taxon>
        <taxon>Metazoa</taxon>
        <taxon>Ecdysozoa</taxon>
        <taxon>Arthropoda</taxon>
        <taxon>Chelicerata</taxon>
        <taxon>Arachnida</taxon>
        <taxon>Araneae</taxon>
        <taxon>Araneomorphae</taxon>
        <taxon>Entelegynae</taxon>
        <taxon>Araneoidea</taxon>
        <taxon>Araneidae</taxon>
        <taxon>Caerostris</taxon>
    </lineage>
</organism>
<evidence type="ECO:0000313" key="2">
    <source>
        <dbReference type="Proteomes" id="UP001054945"/>
    </source>
</evidence>
<comment type="caution">
    <text evidence="1">The sequence shown here is derived from an EMBL/GenBank/DDBJ whole genome shotgun (WGS) entry which is preliminary data.</text>
</comment>
<dbReference type="Proteomes" id="UP001054945">
    <property type="component" value="Unassembled WGS sequence"/>
</dbReference>
<gene>
    <name evidence="1" type="ORF">CEXT_142201</name>
</gene>
<dbReference type="EMBL" id="BPLR01019420">
    <property type="protein sequence ID" value="GIX67674.1"/>
    <property type="molecule type" value="Genomic_DNA"/>
</dbReference>
<keyword evidence="2" id="KW-1185">Reference proteome</keyword>